<evidence type="ECO:0000313" key="1">
    <source>
        <dbReference type="EMBL" id="SAL68297.1"/>
    </source>
</evidence>
<dbReference type="RefSeq" id="WP_125474287.1">
    <property type="nucleotide sequence ID" value="NZ_FCNW02000105.1"/>
</dbReference>
<accession>A0A158JHF0</accession>
<dbReference type="OrthoDB" id="6555107at2"/>
<reference evidence="1" key="1">
    <citation type="submission" date="2016-01" db="EMBL/GenBank/DDBJ databases">
        <authorList>
            <person name="Peeters C."/>
        </authorList>
    </citation>
    <scope>NUCLEOTIDE SEQUENCE [LARGE SCALE GENOMIC DNA]</scope>
    <source>
        <strain evidence="1">LMG 22934</strain>
    </source>
</reference>
<dbReference type="Proteomes" id="UP000054977">
    <property type="component" value="Unassembled WGS sequence"/>
</dbReference>
<comment type="caution">
    <text evidence="1">The sequence shown here is derived from an EMBL/GenBank/DDBJ whole genome shotgun (WGS) entry which is preliminary data.</text>
</comment>
<sequence length="298" mass="32444">MDFIRVELRRYRRRANPEAREKPGSIMTLRSKYITALTMAALCGSAVATDAPPGDPGAQWQIAVGPYLWLPTVSGTFRFTFPGGGADASSGPYNYLQNLRFALMLQGEARKGEWSVFADTIYLNFGRHESAVNATSGALGTRGTQQDVQTSFAGTLVQLGGSRTVIWQEWGHVDAIAGMRYLGVKGTLDAMIRATIGSGPGASANFHVGQMQNIFNGFAGVRGRATFTRDGAWYVPFYLDVGTGTSKFTWQALTGVAYATKRVDFGLLYRYLAFYGSGDQLVQTLRFSGPSVNVTFKF</sequence>
<keyword evidence="2" id="KW-1185">Reference proteome</keyword>
<dbReference type="STRING" id="326474.AWB65_06694"/>
<protein>
    <submittedName>
        <fullName evidence="1">Uncharacterized protein</fullName>
    </submittedName>
</protein>
<evidence type="ECO:0000313" key="2">
    <source>
        <dbReference type="Proteomes" id="UP000054977"/>
    </source>
</evidence>
<gene>
    <name evidence="1" type="ORF">AWB65_06694</name>
</gene>
<organism evidence="1 2">
    <name type="scientific">Caballeronia humi</name>
    <dbReference type="NCBI Taxonomy" id="326474"/>
    <lineage>
        <taxon>Bacteria</taxon>
        <taxon>Pseudomonadati</taxon>
        <taxon>Pseudomonadota</taxon>
        <taxon>Betaproteobacteria</taxon>
        <taxon>Burkholderiales</taxon>
        <taxon>Burkholderiaceae</taxon>
        <taxon>Caballeronia</taxon>
    </lineage>
</organism>
<dbReference type="AlphaFoldDB" id="A0A158JHF0"/>
<proteinExistence type="predicted"/>
<dbReference type="EMBL" id="FCNW02000105">
    <property type="protein sequence ID" value="SAL68297.1"/>
    <property type="molecule type" value="Genomic_DNA"/>
</dbReference>
<name>A0A158JHF0_9BURK</name>